<evidence type="ECO:0000313" key="2">
    <source>
        <dbReference type="Proteomes" id="UP000005407"/>
    </source>
</evidence>
<organism evidence="1 2">
    <name type="scientific">Shigella flexneri K-315</name>
    <dbReference type="NCBI Taxonomy" id="766150"/>
    <lineage>
        <taxon>Bacteria</taxon>
        <taxon>Pseudomonadati</taxon>
        <taxon>Pseudomonadota</taxon>
        <taxon>Gammaproteobacteria</taxon>
        <taxon>Enterobacterales</taxon>
        <taxon>Enterobacteriaceae</taxon>
        <taxon>Shigella</taxon>
    </lineage>
</organism>
<accession>I6CDS5</accession>
<gene>
    <name evidence="1" type="ORF">SFK315_3984</name>
</gene>
<name>I6CDS5_SHIFL</name>
<reference evidence="1 2" key="1">
    <citation type="submission" date="2012-03" db="EMBL/GenBank/DDBJ databases">
        <authorList>
            <person name="Rasko D."/>
            <person name="Redman J."/>
            <person name="Daugherty S.C."/>
            <person name="Tallon L."/>
            <person name="Sadzewicz L."/>
            <person name="Jones K."/>
            <person name="Santana-Cruz I."/>
            <person name="Liu X."/>
        </authorList>
    </citation>
    <scope>NUCLEOTIDE SEQUENCE [LARGE SCALE GENOMIC DNA]</scope>
    <source>
        <strain evidence="1 2">K-315</strain>
    </source>
</reference>
<comment type="caution">
    <text evidence="1">The sequence shown here is derived from an EMBL/GenBank/DDBJ whole genome shotgun (WGS) entry which is preliminary data.</text>
</comment>
<protein>
    <recommendedName>
        <fullName evidence="3">Transposase</fullName>
    </recommendedName>
</protein>
<dbReference type="EMBL" id="AKMY01000067">
    <property type="protein sequence ID" value="EIQ17667.1"/>
    <property type="molecule type" value="Genomic_DNA"/>
</dbReference>
<dbReference type="PATRIC" id="fig|766150.3.peg.3862"/>
<evidence type="ECO:0000313" key="1">
    <source>
        <dbReference type="EMBL" id="EIQ17667.1"/>
    </source>
</evidence>
<dbReference type="AlphaFoldDB" id="I6CDS5"/>
<sequence length="40" mass="4616">MNQQIHRLGRKTFYRLAITLGKALQKMASQQSNADQLRIS</sequence>
<dbReference type="Proteomes" id="UP000005407">
    <property type="component" value="Unassembled WGS sequence"/>
</dbReference>
<evidence type="ECO:0008006" key="3">
    <source>
        <dbReference type="Google" id="ProtNLM"/>
    </source>
</evidence>
<proteinExistence type="predicted"/>